<organism evidence="1 2">
    <name type="scientific">Catharanthus roseus</name>
    <name type="common">Madagascar periwinkle</name>
    <name type="synonym">Vinca rosea</name>
    <dbReference type="NCBI Taxonomy" id="4058"/>
    <lineage>
        <taxon>Eukaryota</taxon>
        <taxon>Viridiplantae</taxon>
        <taxon>Streptophyta</taxon>
        <taxon>Embryophyta</taxon>
        <taxon>Tracheophyta</taxon>
        <taxon>Spermatophyta</taxon>
        <taxon>Magnoliopsida</taxon>
        <taxon>eudicotyledons</taxon>
        <taxon>Gunneridae</taxon>
        <taxon>Pentapetalae</taxon>
        <taxon>asterids</taxon>
        <taxon>lamiids</taxon>
        <taxon>Gentianales</taxon>
        <taxon>Apocynaceae</taxon>
        <taxon>Rauvolfioideae</taxon>
        <taxon>Vinceae</taxon>
        <taxon>Catharanthinae</taxon>
        <taxon>Catharanthus</taxon>
    </lineage>
</organism>
<comment type="caution">
    <text evidence="1">The sequence shown here is derived from an EMBL/GenBank/DDBJ whole genome shotgun (WGS) entry which is preliminary data.</text>
</comment>
<accession>A0ACC0C1N3</accession>
<evidence type="ECO:0000313" key="2">
    <source>
        <dbReference type="Proteomes" id="UP001060085"/>
    </source>
</evidence>
<name>A0ACC0C1N3_CATRO</name>
<evidence type="ECO:0000313" key="1">
    <source>
        <dbReference type="EMBL" id="KAI5678732.1"/>
    </source>
</evidence>
<protein>
    <submittedName>
        <fullName evidence="1">Uncharacterized protein</fullName>
    </submittedName>
</protein>
<dbReference type="EMBL" id="CM044702">
    <property type="protein sequence ID" value="KAI5678732.1"/>
    <property type="molecule type" value="Genomic_DNA"/>
</dbReference>
<reference evidence="2" key="1">
    <citation type="journal article" date="2023" name="Nat. Plants">
        <title>Single-cell RNA sequencing provides a high-resolution roadmap for understanding the multicellular compartmentation of specialized metabolism.</title>
        <authorList>
            <person name="Sun S."/>
            <person name="Shen X."/>
            <person name="Li Y."/>
            <person name="Li Y."/>
            <person name="Wang S."/>
            <person name="Li R."/>
            <person name="Zhang H."/>
            <person name="Shen G."/>
            <person name="Guo B."/>
            <person name="Wei J."/>
            <person name="Xu J."/>
            <person name="St-Pierre B."/>
            <person name="Chen S."/>
            <person name="Sun C."/>
        </authorList>
    </citation>
    <scope>NUCLEOTIDE SEQUENCE [LARGE SCALE GENOMIC DNA]</scope>
</reference>
<gene>
    <name evidence="1" type="ORF">M9H77_09682</name>
</gene>
<keyword evidence="2" id="KW-1185">Reference proteome</keyword>
<sequence length="396" mass="45333">MSLKFLEPRIRSLWKLEIGCEIIDMDNDYFCMRFYSRRDYFHVLERGPWIMLGHYMIVAKWRPNFHPSKETISRTAMWIRLPGLPLELFDETILMRAGGKLGKALKVDKNTMVTLRGRSTDGTTEETGYHRRPPQYRGIGVRYTSGLGFGRNPQDLGSGDHGKLSRSDYIIIGIRVHSTLDQRTEIPRKTSASGLRFAVLSDVEEEGIEVYIVETMKGRIFSIRDPTLGISVQVASREKGEGSRKKARGPMGASILPTTRPIRVPDSPIASNPTATLVLQNRVVQWCFAVVYASIVLAHQEELWEEWCIEGENNTKFFHSLAIARRRRQVVNQLKLGDGMWTADTDVIRRMASQYYKDLYSVHPTQPCTPLDFIFPQLSFSDMDGLHKLFVMKKLD</sequence>
<proteinExistence type="predicted"/>
<dbReference type="Proteomes" id="UP001060085">
    <property type="component" value="Linkage Group LG02"/>
</dbReference>